<dbReference type="PANTHER" id="PTHR24221">
    <property type="entry name" value="ATP-BINDING CASSETTE SUB-FAMILY B"/>
    <property type="match status" value="1"/>
</dbReference>
<dbReference type="Gene3D" id="3.40.50.300">
    <property type="entry name" value="P-loop containing nucleotide triphosphate hydrolases"/>
    <property type="match status" value="1"/>
</dbReference>
<proteinExistence type="predicted"/>
<protein>
    <submittedName>
        <fullName evidence="1">Uncharacterized protein</fullName>
    </submittedName>
</protein>
<reference evidence="1 2" key="1">
    <citation type="journal article" date="2020" name="Mol. Biol. Evol.">
        <title>Distinct Expression and Methylation Patterns for Genes with Different Fates following a Single Whole-Genome Duplication in Flowering Plants.</title>
        <authorList>
            <person name="Shi T."/>
            <person name="Rahmani R.S."/>
            <person name="Gugger P.F."/>
            <person name="Wang M."/>
            <person name="Li H."/>
            <person name="Zhang Y."/>
            <person name="Li Z."/>
            <person name="Wang Q."/>
            <person name="Van de Peer Y."/>
            <person name="Marchal K."/>
            <person name="Chen J."/>
        </authorList>
    </citation>
    <scope>NUCLEOTIDE SEQUENCE [LARGE SCALE GENOMIC DNA]</scope>
    <source>
        <tissue evidence="1">Leaf</tissue>
    </source>
</reference>
<keyword evidence="2" id="KW-1185">Reference proteome</keyword>
<evidence type="ECO:0000313" key="2">
    <source>
        <dbReference type="Proteomes" id="UP000607653"/>
    </source>
</evidence>
<dbReference type="InterPro" id="IPR027417">
    <property type="entry name" value="P-loop_NTPase"/>
</dbReference>
<comment type="caution">
    <text evidence="1">The sequence shown here is derived from an EMBL/GenBank/DDBJ whole genome shotgun (WGS) entry which is preliminary data.</text>
</comment>
<dbReference type="Proteomes" id="UP000607653">
    <property type="component" value="Unassembled WGS sequence"/>
</dbReference>
<gene>
    <name evidence="1" type="ORF">HUJ06_009102</name>
</gene>
<dbReference type="PANTHER" id="PTHR24221:SF621">
    <property type="entry name" value="ABC TRANSPORTER B FAMILY MEMBER 21"/>
    <property type="match status" value="1"/>
</dbReference>
<dbReference type="EMBL" id="DUZY01000004">
    <property type="protein sequence ID" value="DAD38461.1"/>
    <property type="molecule type" value="Genomic_DNA"/>
</dbReference>
<evidence type="ECO:0000313" key="1">
    <source>
        <dbReference type="EMBL" id="DAD38461.1"/>
    </source>
</evidence>
<sequence length="49" mass="5144">MGLVGQEPVLFNGTIRSNIAYGKKGNATEAEFVAAAELANAHKFISGFC</sequence>
<dbReference type="SUPFAM" id="SSF52540">
    <property type="entry name" value="P-loop containing nucleoside triphosphate hydrolases"/>
    <property type="match status" value="1"/>
</dbReference>
<dbReference type="AlphaFoldDB" id="A0A822Z463"/>
<accession>A0A822Z463</accession>
<name>A0A822Z463_NELNU</name>
<dbReference type="InterPro" id="IPR039421">
    <property type="entry name" value="Type_1_exporter"/>
</dbReference>
<organism evidence="1 2">
    <name type="scientific">Nelumbo nucifera</name>
    <name type="common">Sacred lotus</name>
    <dbReference type="NCBI Taxonomy" id="4432"/>
    <lineage>
        <taxon>Eukaryota</taxon>
        <taxon>Viridiplantae</taxon>
        <taxon>Streptophyta</taxon>
        <taxon>Embryophyta</taxon>
        <taxon>Tracheophyta</taxon>
        <taxon>Spermatophyta</taxon>
        <taxon>Magnoliopsida</taxon>
        <taxon>Proteales</taxon>
        <taxon>Nelumbonaceae</taxon>
        <taxon>Nelumbo</taxon>
    </lineage>
</organism>